<gene>
    <name evidence="2" type="ORF">ACFSBI_04575</name>
</gene>
<protein>
    <submittedName>
        <fullName evidence="2">DUF559 domain-containing protein</fullName>
    </submittedName>
</protein>
<dbReference type="Pfam" id="PF04480">
    <property type="entry name" value="DUF559"/>
    <property type="match status" value="1"/>
</dbReference>
<feature type="domain" description="DUF559" evidence="1">
    <location>
        <begin position="228"/>
        <end position="292"/>
    </location>
</feature>
<evidence type="ECO:0000313" key="2">
    <source>
        <dbReference type="EMBL" id="MFD1720815.1"/>
    </source>
</evidence>
<name>A0ABW4LC42_9MICO</name>
<accession>A0ABW4LC42</accession>
<dbReference type="Proteomes" id="UP001597347">
    <property type="component" value="Unassembled WGS sequence"/>
</dbReference>
<dbReference type="EMBL" id="JBHUEA010000005">
    <property type="protein sequence ID" value="MFD1720815.1"/>
    <property type="molecule type" value="Genomic_DNA"/>
</dbReference>
<organism evidence="2 3">
    <name type="scientific">Amnibacterium endophyticum</name>
    <dbReference type="NCBI Taxonomy" id="2109337"/>
    <lineage>
        <taxon>Bacteria</taxon>
        <taxon>Bacillati</taxon>
        <taxon>Actinomycetota</taxon>
        <taxon>Actinomycetes</taxon>
        <taxon>Micrococcales</taxon>
        <taxon>Microbacteriaceae</taxon>
        <taxon>Amnibacterium</taxon>
    </lineage>
</organism>
<dbReference type="SUPFAM" id="SSF52980">
    <property type="entry name" value="Restriction endonuclease-like"/>
    <property type="match status" value="1"/>
</dbReference>
<dbReference type="InterPro" id="IPR011335">
    <property type="entry name" value="Restrct_endonuc-II-like"/>
</dbReference>
<dbReference type="Gene3D" id="3.40.960.10">
    <property type="entry name" value="VSR Endonuclease"/>
    <property type="match status" value="1"/>
</dbReference>
<evidence type="ECO:0000259" key="1">
    <source>
        <dbReference type="Pfam" id="PF04480"/>
    </source>
</evidence>
<keyword evidence="3" id="KW-1185">Reference proteome</keyword>
<sequence>MARNAPGLGDAFTYSDGLAAGLTPAELRHDSWAKPFHGVRAFTAPTTVVELAEHYAPKMPVGQFFSHTTAALLHGMWLPLVVEQRTEVHVAVRPGQRQPRGRGVRGHLLVDRPGLVTEVQGLPVARAEEAWCQLATVLGLDDLVIAGESLLAKGRPQPLTLHALLRAVRAGDRPRQSLLNRALPELRAGVRSPKETELRRLIVAAGLPEPLINEDVLDEQGRWIAECDLVYPQWRIVIEYEGELHFVDKAILLKDVHRYELLQALGWRVIRITKDDLAHRRDDIPQRIRAAIASRA</sequence>
<evidence type="ECO:0000313" key="3">
    <source>
        <dbReference type="Proteomes" id="UP001597347"/>
    </source>
</evidence>
<dbReference type="RefSeq" id="WP_377932495.1">
    <property type="nucleotide sequence ID" value="NZ_JBHUEA010000005.1"/>
</dbReference>
<dbReference type="InterPro" id="IPR007569">
    <property type="entry name" value="DUF559"/>
</dbReference>
<reference evidence="3" key="1">
    <citation type="journal article" date="2019" name="Int. J. Syst. Evol. Microbiol.">
        <title>The Global Catalogue of Microorganisms (GCM) 10K type strain sequencing project: providing services to taxonomists for standard genome sequencing and annotation.</title>
        <authorList>
            <consortium name="The Broad Institute Genomics Platform"/>
            <consortium name="The Broad Institute Genome Sequencing Center for Infectious Disease"/>
            <person name="Wu L."/>
            <person name="Ma J."/>
        </authorList>
    </citation>
    <scope>NUCLEOTIDE SEQUENCE [LARGE SCALE GENOMIC DNA]</scope>
    <source>
        <strain evidence="3">CGMCC 1.12471</strain>
    </source>
</reference>
<comment type="caution">
    <text evidence="2">The sequence shown here is derived from an EMBL/GenBank/DDBJ whole genome shotgun (WGS) entry which is preliminary data.</text>
</comment>
<proteinExistence type="predicted"/>